<organism evidence="1 2">
    <name type="scientific">Prorocentrum cordatum</name>
    <dbReference type="NCBI Taxonomy" id="2364126"/>
    <lineage>
        <taxon>Eukaryota</taxon>
        <taxon>Sar</taxon>
        <taxon>Alveolata</taxon>
        <taxon>Dinophyceae</taxon>
        <taxon>Prorocentrales</taxon>
        <taxon>Prorocentraceae</taxon>
        <taxon>Prorocentrum</taxon>
    </lineage>
</organism>
<proteinExistence type="predicted"/>
<keyword evidence="2" id="KW-1185">Reference proteome</keyword>
<reference evidence="1" key="1">
    <citation type="submission" date="2023-10" db="EMBL/GenBank/DDBJ databases">
        <authorList>
            <person name="Chen Y."/>
            <person name="Shah S."/>
            <person name="Dougan E. K."/>
            <person name="Thang M."/>
            <person name="Chan C."/>
        </authorList>
    </citation>
    <scope>NUCLEOTIDE SEQUENCE [LARGE SCALE GENOMIC DNA]</scope>
</reference>
<evidence type="ECO:0000313" key="2">
    <source>
        <dbReference type="Proteomes" id="UP001189429"/>
    </source>
</evidence>
<protein>
    <submittedName>
        <fullName evidence="1">Uncharacterized protein</fullName>
    </submittedName>
</protein>
<comment type="caution">
    <text evidence="1">The sequence shown here is derived from an EMBL/GenBank/DDBJ whole genome shotgun (WGS) entry which is preliminary data.</text>
</comment>
<evidence type="ECO:0000313" key="1">
    <source>
        <dbReference type="EMBL" id="CAK0878269.1"/>
    </source>
</evidence>
<name>A0ABN9VX98_9DINO</name>
<accession>A0ABN9VX98</accession>
<sequence>MLRGGASMRAELCRPWGPVFRGRAVDETVIDQHLGEHVPDYAAPRLPTPSMKALEGAVRRAKSSAPGPDRLPASAWPLDERLLQVLYSLMVGLFAGREPPWGLNFSDLAFVPKGDELADAVDVL</sequence>
<dbReference type="EMBL" id="CAUYUJ010017830">
    <property type="protein sequence ID" value="CAK0878269.1"/>
    <property type="molecule type" value="Genomic_DNA"/>
</dbReference>
<dbReference type="Proteomes" id="UP001189429">
    <property type="component" value="Unassembled WGS sequence"/>
</dbReference>
<gene>
    <name evidence="1" type="ORF">PCOR1329_LOCUS62086</name>
</gene>